<organism evidence="8 9">
    <name type="scientific">Paenibacillus wynnii</name>
    <dbReference type="NCBI Taxonomy" id="268407"/>
    <lineage>
        <taxon>Bacteria</taxon>
        <taxon>Bacillati</taxon>
        <taxon>Bacillota</taxon>
        <taxon>Bacilli</taxon>
        <taxon>Bacillales</taxon>
        <taxon>Paenibacillaceae</taxon>
        <taxon>Paenibacillus</taxon>
    </lineage>
</organism>
<evidence type="ECO:0000256" key="1">
    <source>
        <dbReference type="ARBA" id="ARBA00003973"/>
    </source>
</evidence>
<dbReference type="Pfam" id="PF01066">
    <property type="entry name" value="CDP-OH_P_transf"/>
    <property type="match status" value="1"/>
</dbReference>
<reference evidence="8 9" key="2">
    <citation type="submission" date="2014-10" db="EMBL/GenBank/DDBJ databases">
        <title>Comparative genomics of the Paenibacillus odorifer group.</title>
        <authorList>
            <person name="Tsai Y.-C."/>
            <person name="Martin N."/>
            <person name="Korlach J."/>
            <person name="Wiedmann M."/>
        </authorList>
    </citation>
    <scope>NUCLEOTIDE SEQUENCE [LARGE SCALE GENOMIC DNA]</scope>
    <source>
        <strain evidence="8 9">DSM 18334</strain>
    </source>
</reference>
<dbReference type="InterPro" id="IPR048254">
    <property type="entry name" value="CDP_ALCOHOL_P_TRANSF_CS"/>
</dbReference>
<name>A0A098MAZ3_9BACL</name>
<feature type="transmembrane region" description="Helical" evidence="7">
    <location>
        <begin position="63"/>
        <end position="80"/>
    </location>
</feature>
<comment type="similarity">
    <text evidence="3 6">Belongs to the CDP-alcohol phosphatidyltransferase class-I family.</text>
</comment>
<feature type="transmembrane region" description="Helical" evidence="7">
    <location>
        <begin position="117"/>
        <end position="135"/>
    </location>
</feature>
<dbReference type="GO" id="GO:0008444">
    <property type="term" value="F:CDP-diacylglycerol-glycerol-3-phosphate 3-phosphatidyltransferase activity"/>
    <property type="evidence" value="ECO:0007669"/>
    <property type="project" value="InterPro"/>
</dbReference>
<evidence type="ECO:0000256" key="2">
    <source>
        <dbReference type="ARBA" id="ARBA00005189"/>
    </source>
</evidence>
<comment type="pathway">
    <text evidence="2">Lipid metabolism.</text>
</comment>
<dbReference type="InterPro" id="IPR043130">
    <property type="entry name" value="CDP-OH_PTrfase_TM_dom"/>
</dbReference>
<dbReference type="Gene3D" id="1.20.120.1760">
    <property type="match status" value="1"/>
</dbReference>
<comment type="caution">
    <text evidence="8">The sequence shown here is derived from an EMBL/GenBank/DDBJ whole genome shotgun (WGS) entry which is preliminary data.</text>
</comment>
<evidence type="ECO:0000313" key="8">
    <source>
        <dbReference type="EMBL" id="KGE19715.1"/>
    </source>
</evidence>
<dbReference type="PROSITE" id="PS00379">
    <property type="entry name" value="CDP_ALCOHOL_P_TRANSF"/>
    <property type="match status" value="1"/>
</dbReference>
<dbReference type="AlphaFoldDB" id="A0A098MAZ3"/>
<dbReference type="EMBL" id="JQCR01000002">
    <property type="protein sequence ID" value="KGE19715.1"/>
    <property type="molecule type" value="Genomic_DNA"/>
</dbReference>
<evidence type="ECO:0000256" key="3">
    <source>
        <dbReference type="ARBA" id="ARBA00010441"/>
    </source>
</evidence>
<dbReference type="GO" id="GO:0006655">
    <property type="term" value="P:phosphatidylglycerol biosynthetic process"/>
    <property type="evidence" value="ECO:0007669"/>
    <property type="project" value="UniProtKB-UniPathway"/>
</dbReference>
<accession>A0A098MAZ3</accession>
<evidence type="ECO:0000256" key="4">
    <source>
        <dbReference type="ARBA" id="ARBA00022679"/>
    </source>
</evidence>
<dbReference type="InterPro" id="IPR000462">
    <property type="entry name" value="CDP-OH_P_trans"/>
</dbReference>
<keyword evidence="7" id="KW-1133">Transmembrane helix</keyword>
<dbReference type="GO" id="GO:0016020">
    <property type="term" value="C:membrane"/>
    <property type="evidence" value="ECO:0007669"/>
    <property type="project" value="InterPro"/>
</dbReference>
<comment type="function">
    <text evidence="1">This protein catalyzes the committed step to the synthesis of the acidic phospholipids.</text>
</comment>
<dbReference type="OrthoDB" id="9796672at2"/>
<evidence type="ECO:0000256" key="5">
    <source>
        <dbReference type="ARBA" id="ARBA00033018"/>
    </source>
</evidence>
<dbReference type="UniPathway" id="UPA00084">
    <property type="reaction ID" value="UER00503"/>
</dbReference>
<proteinExistence type="inferred from homology"/>
<dbReference type="STRING" id="268407.PWYN_10450"/>
<dbReference type="RefSeq" id="WP_036650987.1">
    <property type="nucleotide sequence ID" value="NZ_JQCR01000002.1"/>
</dbReference>
<keyword evidence="7" id="KW-0812">Transmembrane</keyword>
<sequence length="177" mass="19264">MKSLANSISLTRIFLALALVVVKPLGIAFLSIYLICGMSDVLDGYIARKTDTASKLGEKLDSIADLILVVILIAVLFPLLTITVQILAWVIIIGIIRAVSMLVVFAKYKTFGILHTYGNKITGLVLFAFPLSLAFVPSEVVVMFIMCAVASLSAVEELLIHLSSHELQANRKSLFLK</sequence>
<keyword evidence="7" id="KW-0472">Membrane</keyword>
<protein>
    <recommendedName>
        <fullName evidence="5">Phosphatidylglycerophosphate synthase</fullName>
    </recommendedName>
</protein>
<feature type="transmembrane region" description="Helical" evidence="7">
    <location>
        <begin position="86"/>
        <end position="105"/>
    </location>
</feature>
<dbReference type="PIRSF" id="PIRSF000847">
    <property type="entry name" value="Phos_ph_gly_syn"/>
    <property type="match status" value="1"/>
</dbReference>
<evidence type="ECO:0000313" key="9">
    <source>
        <dbReference type="Proteomes" id="UP000029734"/>
    </source>
</evidence>
<evidence type="ECO:0000256" key="7">
    <source>
        <dbReference type="SAM" id="Phobius"/>
    </source>
</evidence>
<gene>
    <name evidence="8" type="ORF">PWYN_10450</name>
</gene>
<dbReference type="Proteomes" id="UP000029734">
    <property type="component" value="Unassembled WGS sequence"/>
</dbReference>
<feature type="transmembrane region" description="Helical" evidence="7">
    <location>
        <begin position="13"/>
        <end position="42"/>
    </location>
</feature>
<reference evidence="8 9" key="1">
    <citation type="submission" date="2014-08" db="EMBL/GenBank/DDBJ databases">
        <authorList>
            <person name="den Bakker H.C."/>
        </authorList>
    </citation>
    <scope>NUCLEOTIDE SEQUENCE [LARGE SCALE GENOMIC DNA]</scope>
    <source>
        <strain evidence="8 9">DSM 18334</strain>
    </source>
</reference>
<dbReference type="InterPro" id="IPR004570">
    <property type="entry name" value="Phosphatidylglycerol_P_synth"/>
</dbReference>
<keyword evidence="4 6" id="KW-0808">Transferase</keyword>
<dbReference type="eggNOG" id="COG0558">
    <property type="taxonomic scope" value="Bacteria"/>
</dbReference>
<evidence type="ECO:0000256" key="6">
    <source>
        <dbReference type="RuleBase" id="RU003750"/>
    </source>
</evidence>
<keyword evidence="9" id="KW-1185">Reference proteome</keyword>